<dbReference type="FunFam" id="3.40.630.10:FF:000015">
    <property type="entry name" value="Aminoacyl-histidine dipeptidase PepD"/>
    <property type="match status" value="1"/>
</dbReference>
<evidence type="ECO:0000256" key="11">
    <source>
        <dbReference type="ARBA" id="ARBA00044252"/>
    </source>
</evidence>
<evidence type="ECO:0000256" key="13">
    <source>
        <dbReference type="ARBA" id="ARBA00071271"/>
    </source>
</evidence>
<protein>
    <recommendedName>
        <fullName evidence="13">Cytosol non-specific dipeptidase</fullName>
        <ecNumber evidence="10">3.4.13.18</ecNumber>
    </recommendedName>
    <alternativeName>
        <fullName evidence="16">Aminoacyl-histidine dipeptidase</fullName>
    </alternativeName>
    <alternativeName>
        <fullName evidence="15">Beta-alanyl-histidine dipeptidase</fullName>
    </alternativeName>
    <alternativeName>
        <fullName evidence="14">Carnosinase</fullName>
    </alternativeName>
    <alternativeName>
        <fullName evidence="11">Peptidase D</fullName>
    </alternativeName>
    <alternativeName>
        <fullName evidence="17">Xaa-His dipeptidase</fullName>
    </alternativeName>
</protein>
<evidence type="ECO:0000256" key="1">
    <source>
        <dbReference type="ARBA" id="ARBA00001941"/>
    </source>
</evidence>
<proteinExistence type="inferred from homology"/>
<dbReference type="GeneID" id="94549885"/>
<accession>A0A2U1FSW3</accession>
<name>A0A2U1FSW3_9PORP</name>
<evidence type="ECO:0000256" key="9">
    <source>
        <dbReference type="ARBA" id="ARBA00036421"/>
    </source>
</evidence>
<comment type="similarity">
    <text evidence="12">Belongs to the peptidase M20C family.</text>
</comment>
<evidence type="ECO:0000256" key="4">
    <source>
        <dbReference type="ARBA" id="ARBA00022723"/>
    </source>
</evidence>
<dbReference type="GO" id="GO:0005829">
    <property type="term" value="C:cytosol"/>
    <property type="evidence" value="ECO:0007669"/>
    <property type="project" value="TreeGrafter"/>
</dbReference>
<evidence type="ECO:0000256" key="8">
    <source>
        <dbReference type="ARBA" id="ARBA00023285"/>
    </source>
</evidence>
<dbReference type="NCBIfam" id="TIGR01893">
    <property type="entry name" value="aa-his-dipept"/>
    <property type="match status" value="1"/>
</dbReference>
<sequence length="484" mass="53039">MATEIKNLQPQAVWDYFYDLTQIPRPTGQMDEVTKYVFDFGKKLGLVTEQDEVGNVIIRKPATAGMENKPIVTLQAHLDMVPQKNSDTKHDFAKDPIDAYIDGEWVKAKGTTLGADNGIGVAYAMAAMADNTLKHGPLEALFTIDEEVGMDGANGLKPGFSRGDILINIDSEAEGKLFVGCAGGVDVNVSLEYKEEELASPEEIGVKVSLTGLKGGHSGVDIHLGRANANKLMARFLKEAIGFYGARLAWIEGGSLRNAIPREAFAVITIQEDDAEALWELVSDYQDLFRKEFNGIEENIKFEAGRIECPKAIMPEEIHDALINAVEACVNGPQSMLQDFPGTVESSTNLALITAKDGKVSVRFLVRSSSESRKMWVASAIESAFSLAGARVEFDASYNGWQPNIKSHILDVMSHAFENYYGKKPEVLVMHAGLECGIIQGAMPDMDMISVGPEIRFPHSPDEMVHIQSVARTWEILTKVLEQV</sequence>
<dbReference type="OrthoDB" id="9773892at2"/>
<evidence type="ECO:0000256" key="17">
    <source>
        <dbReference type="ARBA" id="ARBA00078074"/>
    </source>
</evidence>
<dbReference type="InterPro" id="IPR011650">
    <property type="entry name" value="Peptidase_M20_dimer"/>
</dbReference>
<dbReference type="InterPro" id="IPR002933">
    <property type="entry name" value="Peptidase_M20"/>
</dbReference>
<dbReference type="Gene3D" id="3.40.630.10">
    <property type="entry name" value="Zn peptidases"/>
    <property type="match status" value="2"/>
</dbReference>
<evidence type="ECO:0000256" key="6">
    <source>
        <dbReference type="ARBA" id="ARBA00022833"/>
    </source>
</evidence>
<dbReference type="GO" id="GO:0046872">
    <property type="term" value="F:metal ion binding"/>
    <property type="evidence" value="ECO:0007669"/>
    <property type="project" value="UniProtKB-KW"/>
</dbReference>
<dbReference type="EC" id="3.4.13.18" evidence="10"/>
<evidence type="ECO:0000256" key="7">
    <source>
        <dbReference type="ARBA" id="ARBA00023049"/>
    </source>
</evidence>
<keyword evidence="5" id="KW-0378">Hydrolase</keyword>
<dbReference type="AlphaFoldDB" id="A0A2U1FSW3"/>
<keyword evidence="4" id="KW-0479">Metal-binding</keyword>
<dbReference type="Pfam" id="PF07687">
    <property type="entry name" value="M20_dimer"/>
    <property type="match status" value="1"/>
</dbReference>
<dbReference type="PANTHER" id="PTHR43501:SF1">
    <property type="entry name" value="CYTOSOL NON-SPECIFIC DIPEPTIDASE"/>
    <property type="match status" value="1"/>
</dbReference>
<keyword evidence="20" id="KW-1185">Reference proteome</keyword>
<dbReference type="GO" id="GO:0070573">
    <property type="term" value="F:metallodipeptidase activity"/>
    <property type="evidence" value="ECO:0007669"/>
    <property type="project" value="TreeGrafter"/>
</dbReference>
<comment type="cofactor">
    <cofactor evidence="2">
        <name>Zn(2+)</name>
        <dbReference type="ChEBI" id="CHEBI:29105"/>
    </cofactor>
</comment>
<evidence type="ECO:0000313" key="19">
    <source>
        <dbReference type="EMBL" id="PVZ15255.1"/>
    </source>
</evidence>
<evidence type="ECO:0000256" key="12">
    <source>
        <dbReference type="ARBA" id="ARBA00061423"/>
    </source>
</evidence>
<gene>
    <name evidence="19" type="ORF">C7382_101190</name>
</gene>
<evidence type="ECO:0000256" key="16">
    <source>
        <dbReference type="ARBA" id="ARBA00077688"/>
    </source>
</evidence>
<dbReference type="CDD" id="cd03890">
    <property type="entry name" value="M20_pepD"/>
    <property type="match status" value="1"/>
</dbReference>
<keyword evidence="7" id="KW-0482">Metalloprotease</keyword>
<reference evidence="19 20" key="1">
    <citation type="submission" date="2018-04" db="EMBL/GenBank/DDBJ databases">
        <title>Genomic Encyclopedia of Type Strains, Phase IV (KMG-IV): sequencing the most valuable type-strain genomes for metagenomic binning, comparative biology and taxonomic classification.</title>
        <authorList>
            <person name="Goeker M."/>
        </authorList>
    </citation>
    <scope>NUCLEOTIDE SEQUENCE [LARGE SCALE GENOMIC DNA]</scope>
    <source>
        <strain evidence="19 20">DSM 28520</strain>
    </source>
</reference>
<dbReference type="PRINTS" id="PR00934">
    <property type="entry name" value="XHISDIPTASE"/>
</dbReference>
<evidence type="ECO:0000259" key="18">
    <source>
        <dbReference type="Pfam" id="PF07687"/>
    </source>
</evidence>
<comment type="catalytic activity">
    <reaction evidence="9">
        <text>Hydrolysis of dipeptides, preferentially hydrophobic dipeptides including prolyl amino acids.</text>
        <dbReference type="EC" id="3.4.13.18"/>
    </reaction>
</comment>
<dbReference type="Pfam" id="PF01546">
    <property type="entry name" value="Peptidase_M20"/>
    <property type="match status" value="1"/>
</dbReference>
<feature type="domain" description="Peptidase M20 dimerisation" evidence="18">
    <location>
        <begin position="209"/>
        <end position="293"/>
    </location>
</feature>
<dbReference type="InterPro" id="IPR001160">
    <property type="entry name" value="Peptidase_M20C"/>
</dbReference>
<dbReference type="SUPFAM" id="SSF53187">
    <property type="entry name" value="Zn-dependent exopeptidases"/>
    <property type="match status" value="1"/>
</dbReference>
<comment type="caution">
    <text evidence="19">The sequence shown here is derived from an EMBL/GenBank/DDBJ whole genome shotgun (WGS) entry which is preliminary data.</text>
</comment>
<dbReference type="FunFam" id="3.40.630.10:FF:000018">
    <property type="entry name" value="Aminoacyl-histidine dipeptidase PepD"/>
    <property type="match status" value="1"/>
</dbReference>
<dbReference type="GO" id="GO:0006508">
    <property type="term" value="P:proteolysis"/>
    <property type="evidence" value="ECO:0007669"/>
    <property type="project" value="UniProtKB-KW"/>
</dbReference>
<dbReference type="PIRSF" id="PIRSF016599">
    <property type="entry name" value="Xaa-His_dipept"/>
    <property type="match status" value="1"/>
</dbReference>
<keyword evidence="8" id="KW-0170">Cobalt</keyword>
<organism evidence="19 20">
    <name type="scientific">Porphyromonas loveana</name>
    <dbReference type="NCBI Taxonomy" id="1884669"/>
    <lineage>
        <taxon>Bacteria</taxon>
        <taxon>Pseudomonadati</taxon>
        <taxon>Bacteroidota</taxon>
        <taxon>Bacteroidia</taxon>
        <taxon>Bacteroidales</taxon>
        <taxon>Porphyromonadaceae</taxon>
        <taxon>Porphyromonas</taxon>
    </lineage>
</organism>
<comment type="cofactor">
    <cofactor evidence="1">
        <name>Co(2+)</name>
        <dbReference type="ChEBI" id="CHEBI:48828"/>
    </cofactor>
</comment>
<evidence type="ECO:0000256" key="3">
    <source>
        <dbReference type="ARBA" id="ARBA00022670"/>
    </source>
</evidence>
<keyword evidence="3" id="KW-0645">Protease</keyword>
<evidence type="ECO:0000313" key="20">
    <source>
        <dbReference type="Proteomes" id="UP000245462"/>
    </source>
</evidence>
<evidence type="ECO:0000256" key="15">
    <source>
        <dbReference type="ARBA" id="ARBA00076004"/>
    </source>
</evidence>
<dbReference type="InterPro" id="IPR036264">
    <property type="entry name" value="Bact_exopeptidase_dim_dom"/>
</dbReference>
<dbReference type="Proteomes" id="UP000245462">
    <property type="component" value="Unassembled WGS sequence"/>
</dbReference>
<evidence type="ECO:0000256" key="10">
    <source>
        <dbReference type="ARBA" id="ARBA00038976"/>
    </source>
</evidence>
<dbReference type="RefSeq" id="WP_116678427.1">
    <property type="nucleotide sequence ID" value="NZ_JBGXZY010000005.1"/>
</dbReference>
<evidence type="ECO:0000256" key="14">
    <source>
        <dbReference type="ARBA" id="ARBA00075285"/>
    </source>
</evidence>
<keyword evidence="6" id="KW-0862">Zinc</keyword>
<evidence type="ECO:0000256" key="2">
    <source>
        <dbReference type="ARBA" id="ARBA00001947"/>
    </source>
</evidence>
<evidence type="ECO:0000256" key="5">
    <source>
        <dbReference type="ARBA" id="ARBA00022801"/>
    </source>
</evidence>
<dbReference type="EMBL" id="QEKY01000001">
    <property type="protein sequence ID" value="PVZ15255.1"/>
    <property type="molecule type" value="Genomic_DNA"/>
</dbReference>
<dbReference type="PANTHER" id="PTHR43501">
    <property type="entry name" value="CYTOSOL NON-SPECIFIC DIPEPTIDASE"/>
    <property type="match status" value="1"/>
</dbReference>
<dbReference type="SUPFAM" id="SSF55031">
    <property type="entry name" value="Bacterial exopeptidase dimerisation domain"/>
    <property type="match status" value="1"/>
</dbReference>